<dbReference type="GO" id="GO:0003677">
    <property type="term" value="F:DNA binding"/>
    <property type="evidence" value="ECO:0007669"/>
    <property type="project" value="UniProtKB-KW"/>
</dbReference>
<evidence type="ECO:0000313" key="6">
    <source>
        <dbReference type="Proteomes" id="UP000298213"/>
    </source>
</evidence>
<dbReference type="InterPro" id="IPR036388">
    <property type="entry name" value="WH-like_DNA-bd_sf"/>
</dbReference>
<dbReference type="SUPFAM" id="SSF46785">
    <property type="entry name" value="Winged helix' DNA-binding domain"/>
    <property type="match status" value="1"/>
</dbReference>
<dbReference type="InterPro" id="IPR014710">
    <property type="entry name" value="RmlC-like_jellyroll"/>
</dbReference>
<gene>
    <name evidence="5" type="ORF">E2493_14425</name>
</gene>
<comment type="caution">
    <text evidence="5">The sequence shown here is derived from an EMBL/GenBank/DDBJ whole genome shotgun (WGS) entry which is preliminary data.</text>
</comment>
<keyword evidence="6" id="KW-1185">Reference proteome</keyword>
<dbReference type="OrthoDB" id="6155297at2"/>
<dbReference type="GO" id="GO:0006355">
    <property type="term" value="P:regulation of DNA-templated transcription"/>
    <property type="evidence" value="ECO:0007669"/>
    <property type="project" value="InterPro"/>
</dbReference>
<evidence type="ECO:0000256" key="2">
    <source>
        <dbReference type="ARBA" id="ARBA00023125"/>
    </source>
</evidence>
<dbReference type="AlphaFoldDB" id="A0A4Y8ZQK3"/>
<dbReference type="SUPFAM" id="SSF51206">
    <property type="entry name" value="cAMP-binding domain-like"/>
    <property type="match status" value="1"/>
</dbReference>
<reference evidence="5 6" key="1">
    <citation type="submission" date="2019-03" db="EMBL/GenBank/DDBJ databases">
        <title>Genome sequence of Sphingomonas sp. 17J27-24.</title>
        <authorList>
            <person name="Kim M."/>
            <person name="Maeng S."/>
            <person name="Sathiyaraj S."/>
        </authorList>
    </citation>
    <scope>NUCLEOTIDE SEQUENCE [LARGE SCALE GENOMIC DNA]</scope>
    <source>
        <strain evidence="5 6">17J27-24</strain>
    </source>
</reference>
<dbReference type="InterPro" id="IPR000595">
    <property type="entry name" value="cNMP-bd_dom"/>
</dbReference>
<dbReference type="InterPro" id="IPR036390">
    <property type="entry name" value="WH_DNA-bd_sf"/>
</dbReference>
<keyword evidence="1" id="KW-0805">Transcription regulation</keyword>
<dbReference type="EMBL" id="SPDV01000029">
    <property type="protein sequence ID" value="TFI57562.1"/>
    <property type="molecule type" value="Genomic_DNA"/>
</dbReference>
<dbReference type="InterPro" id="IPR012318">
    <property type="entry name" value="HTH_CRP"/>
</dbReference>
<accession>A0A4Y8ZQK3</accession>
<proteinExistence type="predicted"/>
<evidence type="ECO:0000259" key="4">
    <source>
        <dbReference type="PROSITE" id="PS51063"/>
    </source>
</evidence>
<dbReference type="Pfam" id="PF13545">
    <property type="entry name" value="HTH_Crp_2"/>
    <property type="match status" value="1"/>
</dbReference>
<name>A0A4Y8ZQK3_9SPHN</name>
<dbReference type="CDD" id="cd00038">
    <property type="entry name" value="CAP_ED"/>
    <property type="match status" value="1"/>
</dbReference>
<dbReference type="RefSeq" id="WP_135088002.1">
    <property type="nucleotide sequence ID" value="NZ_SPDV01000029.1"/>
</dbReference>
<organism evidence="5 6">
    <name type="scientific">Sphingomonas parva</name>
    <dbReference type="NCBI Taxonomy" id="2555898"/>
    <lineage>
        <taxon>Bacteria</taxon>
        <taxon>Pseudomonadati</taxon>
        <taxon>Pseudomonadota</taxon>
        <taxon>Alphaproteobacteria</taxon>
        <taxon>Sphingomonadales</taxon>
        <taxon>Sphingomonadaceae</taxon>
        <taxon>Sphingomonas</taxon>
    </lineage>
</organism>
<dbReference type="Gene3D" id="1.10.10.10">
    <property type="entry name" value="Winged helix-like DNA-binding domain superfamily/Winged helix DNA-binding domain"/>
    <property type="match status" value="1"/>
</dbReference>
<dbReference type="SMART" id="SM00419">
    <property type="entry name" value="HTH_CRP"/>
    <property type="match status" value="1"/>
</dbReference>
<dbReference type="PROSITE" id="PS51063">
    <property type="entry name" value="HTH_CRP_2"/>
    <property type="match status" value="1"/>
</dbReference>
<dbReference type="Gene3D" id="2.60.120.10">
    <property type="entry name" value="Jelly Rolls"/>
    <property type="match status" value="1"/>
</dbReference>
<dbReference type="InterPro" id="IPR018490">
    <property type="entry name" value="cNMP-bd_dom_sf"/>
</dbReference>
<keyword evidence="2" id="KW-0238">DNA-binding</keyword>
<protein>
    <submittedName>
        <fullName evidence="5">Crp/Fnr family transcriptional regulator</fullName>
    </submittedName>
</protein>
<dbReference type="Pfam" id="PF00027">
    <property type="entry name" value="cNMP_binding"/>
    <property type="match status" value="1"/>
</dbReference>
<evidence type="ECO:0000256" key="1">
    <source>
        <dbReference type="ARBA" id="ARBA00023015"/>
    </source>
</evidence>
<evidence type="ECO:0000313" key="5">
    <source>
        <dbReference type="EMBL" id="TFI57562.1"/>
    </source>
</evidence>
<feature type="domain" description="HTH crp-type" evidence="4">
    <location>
        <begin position="145"/>
        <end position="219"/>
    </location>
</feature>
<dbReference type="Proteomes" id="UP000298213">
    <property type="component" value="Unassembled WGS sequence"/>
</dbReference>
<keyword evidence="3" id="KW-0804">Transcription</keyword>
<sequence length="239" mass="26886">MIEKHLAKLRARDDISEEEEAAILASVAEVIEVRADRRVVTAGETVNVCTILLSGIACRHKDLRDGSRQITELNVAGDYTDLHSFTLKRLDHDILALTDCSLAVVPHERLRAITEAFPHLARVYWFATNLDAAIHREWVLSLGRRTALARIAHLFCEMQVRLGLVGLAEPARYALPITQTDIAECLGLTSVHVNRTLKDLRERGVVEFRNGMVEIGDPARLKAEAEFDPAYLYLEKRVR</sequence>
<evidence type="ECO:0000256" key="3">
    <source>
        <dbReference type="ARBA" id="ARBA00023163"/>
    </source>
</evidence>